<organism evidence="6 7">
    <name type="scientific">Acanthamoeba polyphaga mimivirus Kroon</name>
    <dbReference type="NCBI Taxonomy" id="3069720"/>
    <lineage>
        <taxon>Viruses</taxon>
        <taxon>Varidnaviria</taxon>
        <taxon>Bamfordvirae</taxon>
        <taxon>Nucleocytoviricota</taxon>
        <taxon>Megaviricetes</taxon>
        <taxon>Imitervirales</taxon>
        <taxon>Mimiviridae</taxon>
        <taxon>Megamimivirinae</taxon>
        <taxon>Mimivirus</taxon>
        <taxon>Mimivirus lagoaense</taxon>
    </lineage>
</organism>
<evidence type="ECO:0000256" key="2">
    <source>
        <dbReference type="ARBA" id="ARBA00022561"/>
    </source>
</evidence>
<proteinExistence type="predicted"/>
<comment type="subcellular location">
    <subcellularLocation>
        <location evidence="1">Virion</location>
    </subcellularLocation>
</comment>
<dbReference type="Gene3D" id="2.70.9.10">
    <property type="entry name" value="Adenovirus Type 2 Hexon, domain 4"/>
    <property type="match status" value="2"/>
</dbReference>
<dbReference type="SUPFAM" id="SSF49749">
    <property type="entry name" value="Group II dsDNA viruses VP"/>
    <property type="match status" value="3"/>
</dbReference>
<dbReference type="Pfam" id="PF16903">
    <property type="entry name" value="Capsid_N"/>
    <property type="match status" value="2"/>
</dbReference>
<name>A0A0G2Y6J6_9VIRU</name>
<keyword evidence="7" id="KW-1185">Reference proteome</keyword>
<dbReference type="InterPro" id="IPR031654">
    <property type="entry name" value="Capsid_N"/>
</dbReference>
<keyword evidence="3" id="KW-0946">Virion</keyword>
<dbReference type="InterPro" id="IPR007542">
    <property type="entry name" value="MCP_C"/>
</dbReference>
<reference evidence="6 7" key="1">
    <citation type="submission" date="2014-10" db="EMBL/GenBank/DDBJ databases">
        <title>Pan-genome analysis of Brazilian lineage A amoebal mimiviruses.</title>
        <authorList>
            <person name="Assis F.L."/>
            <person name="Abrahao J.S."/>
            <person name="Kroon E.G."/>
            <person name="Dornas F.P."/>
            <person name="Andrade K.R."/>
            <person name="Borato P.V.M."/>
            <person name="Pilotto M.R."/>
            <person name="Benamar S."/>
            <person name="LaScola B."/>
            <person name="Colson P."/>
        </authorList>
    </citation>
    <scope>NUCLEOTIDE SEQUENCE [LARGE SCALE GENOMIC DNA]</scope>
    <source>
        <strain evidence="6 7">Kroon</strain>
    </source>
</reference>
<keyword evidence="2" id="KW-0167">Capsid protein</keyword>
<feature type="domain" description="Major capsid protein N-terminal" evidence="5">
    <location>
        <begin position="27"/>
        <end position="132"/>
    </location>
</feature>
<protein>
    <submittedName>
        <fullName evidence="6">Capsid protein 3</fullName>
    </submittedName>
</protein>
<sequence>MAGGILQLVCNATAAENMWINNDPEITFFKKLFRRHTPFASEYIPLYFKSNLDFGQSSSATILSNGDLVHKIFFVCDIPSVSAEFTNSKNEDIIETIKNLNDQYIDNDFMRKLNNCINGTIIEYDNMCNIIDENIQYYDYYKPIIISIINTLSKYQNKDILINYQQKILGKLLNKSNNNLSQNELFQNDSFKLEILDSFFSTNVKYNLVYELIKLIDLEQQFYSQNIPVIPIQNTGKYLANNFMNDVLPTVNNLGNNFGKDFYHRLNTHNAIIGAIESLSTSVPIVIIKPFVLNDCYDIYRPNNQNVYFDSTYYSSIIDPNFKLNFMLKSNKVEKYIQSNEFIPIDIIGTNDFIYPETDNNYNLLFNTQANIMFDNIQSFIDLLFEHYRNSLFGSTENLFFNKSPTPSNIYSYILPTKAYDAKSNNSSDEKTNDDSNVFNLNIWFFYFFKYLDQFDVDKFIIYIKDNVHKNLSNFCYSFLRNMMVLLKINVDYYMHEISYYMNDMCSKSPSHNLSDTLKNYVPNISEPINQFNKQSGSNSLMVTLIFHRNIIPTIEDIFNFIYEFIENINCNDIENYLEVEIGFVDRETLTELKSTIKQLYRGIYNYFMNKYNKMHFEAEYHCEEINPLIQEYVNHFLTGTPIHDKFYQKRNLNDIIHQLEFYFISETIHIRELQKFYYNIFSNNSLIKNYVDDYGCELIDYFNSILKTDLEQKYYKVDNIHRYNGESYKMTPYNTRFYGLNDNLPLVYPFDHPPVNPYGVNPDYYSHYRSVTDYVTIPTSNNQILCTEIPINLNNTEPINNRYNDSEYQQFEIDYFRLKHEIFHGTIDNPISDLYKIFISEYDFNVLKLYYLLQQLLDQLNTNLILPDDLLYKLYITTIYLMNYVNEDAGNDIIMSKSIMHQFLEMIEDYLNNQTEIISENIINEMVELSDILLKNNQHNYIIDDLIKCNQYVNFIKNTDKYDNGIIDRLQIIKYNFLSQYFIYSLESQNISMLKNLDNKIFFKNAGQIIDEILQLVDNNTVLNDLSNMEYLYSGEFETEYNHLLCMDSSNLSKYFMNTFNIFTSHELNPVKKLSVRDVYDIIDTTFMSVKEIYNICMNNGSINNILVKLDKYQDKLLNKLVLTNKIGQYFYDFLQNKPIEQQNKNDLIKITDSFGIDLEDYLCNKIIPLYNQLVLNNNKNSTIIILAIISKDLDSFFLPNDSTSSFKQVIIEDLTNGNKEDPLYLYLKLIGNEYYSYLKFFLDYCCENNLDYDSIINPLESLDITVLKNDDRINRILSVKYCLNYFMDYLWDHSYPSMKQFGFNEKITDVINKYSSNKIYCETNKSNESVISNESDKSNKLGNHNDKISKIINLLSESFDTNGFILNRYLEEFTKSDEISEIQNLSEKSNIIYGLNLYLGKLLILLEQQYNSGLEIKNKISNILYRNKKACTAWIKKLAHYLVDEISISTNSETIDSHKSDWFEIYSQTNLSESRLNGYYKMIGNIDELTIFSDNDKSSRTIILPLCFYFNRNIALSLPLNASINLSYTINIKLKELSDVLFKEEFSEYIDNTGSIVKPRLSNVHLMCEYIYLSNEERQAFVTKHLQYLVDEIQYSTTNITDNNLTPVYKIGTNKISCVVKKNGKKTTETYFNKGIYVDQNNVNVDDNELILRKDLEVKPSKNKSGISSTMMQHTIIDIDPKIHFKRVSIENHFSNPTKMMTILIRPDLHISTDKRDYSSDYFFGEKQWSNYGVYSWYDFSQVRKIREDYYTRFKQKINNLEDPVYGFLNIINHTIENMKIPEIPDKLVKYCEQIKSMYIKHSGEIFDQSNIQKIRDNVHMLKINFDITDKQLLLQMIYDICYNMDVGLPTNSIIIDEFRRLDSNFTLDDDNLCVDYEFFKDCICGILKLSILQGRNDELYQLIQQIYDKYNENQINLLVNKLSEIIPISNHSYSFTNIIYKAKNICLLRKCDNHIVYLINQIQDKIDFMNSTELSCVNNMKTVSPTYKDIINQIIVNTNYLNHIPSYIIDTISNKMLETLNVVIDKQYIQIIPYNKLIKPNLKINPLISGHLTFNNISTMPENSNHIFWTACQTYQHFKHDTETGINLYSWAIKPFNEQNSGSANLSRIDRFVSILNIHPIISSKNSASIITMTLSINIINYLSGLCGKAWEKY</sequence>
<dbReference type="GO" id="GO:0019028">
    <property type="term" value="C:viral capsid"/>
    <property type="evidence" value="ECO:0007669"/>
    <property type="project" value="UniProtKB-KW"/>
</dbReference>
<evidence type="ECO:0000259" key="4">
    <source>
        <dbReference type="Pfam" id="PF04451"/>
    </source>
</evidence>
<feature type="domain" description="Major capsid protein C-terminal" evidence="4">
    <location>
        <begin position="2028"/>
        <end position="2151"/>
    </location>
</feature>
<dbReference type="Proteomes" id="UP000240461">
    <property type="component" value="Segment"/>
</dbReference>
<evidence type="ECO:0000256" key="3">
    <source>
        <dbReference type="ARBA" id="ARBA00022844"/>
    </source>
</evidence>
<evidence type="ECO:0000313" key="6">
    <source>
        <dbReference type="EMBL" id="AKI80174.1"/>
    </source>
</evidence>
<evidence type="ECO:0000259" key="5">
    <source>
        <dbReference type="Pfam" id="PF16903"/>
    </source>
</evidence>
<feature type="domain" description="Major capsid protein N-terminal" evidence="5">
    <location>
        <begin position="1434"/>
        <end position="1575"/>
    </location>
</feature>
<evidence type="ECO:0000256" key="1">
    <source>
        <dbReference type="ARBA" id="ARBA00004328"/>
    </source>
</evidence>
<dbReference type="EMBL" id="KM982402">
    <property type="protein sequence ID" value="AKI80174.1"/>
    <property type="molecule type" value="Genomic_DNA"/>
</dbReference>
<dbReference type="GO" id="GO:0005198">
    <property type="term" value="F:structural molecule activity"/>
    <property type="evidence" value="ECO:0007669"/>
    <property type="project" value="InterPro"/>
</dbReference>
<dbReference type="KEGG" id="vg:80513972"/>
<dbReference type="InterPro" id="IPR016112">
    <property type="entry name" value="VP_dsDNA_II"/>
</dbReference>
<accession>A0A0G2Y6J6</accession>
<evidence type="ECO:0000313" key="7">
    <source>
        <dbReference type="Proteomes" id="UP000240461"/>
    </source>
</evidence>
<dbReference type="Pfam" id="PF04451">
    <property type="entry name" value="Capsid_NCLDV"/>
    <property type="match status" value="1"/>
</dbReference>